<name>A0ABW6JFG4_STRCE</name>
<dbReference type="Proteomes" id="UP001600650">
    <property type="component" value="Unassembled WGS sequence"/>
</dbReference>
<organism evidence="1 2">
    <name type="scientific">Streptomyces cellulosae</name>
    <dbReference type="NCBI Taxonomy" id="1968"/>
    <lineage>
        <taxon>Bacteria</taxon>
        <taxon>Bacillati</taxon>
        <taxon>Actinomycetota</taxon>
        <taxon>Actinomycetes</taxon>
        <taxon>Kitasatosporales</taxon>
        <taxon>Streptomycetaceae</taxon>
        <taxon>Streptomyces</taxon>
    </lineage>
</organism>
<accession>A0ABW6JFG4</accession>
<dbReference type="RefSeq" id="WP_275981529.1">
    <property type="nucleotide sequence ID" value="NZ_JBHVBU010000024.1"/>
</dbReference>
<proteinExistence type="predicted"/>
<keyword evidence="2" id="KW-1185">Reference proteome</keyword>
<evidence type="ECO:0000313" key="1">
    <source>
        <dbReference type="EMBL" id="MFE7963679.1"/>
    </source>
</evidence>
<gene>
    <name evidence="1" type="ORF">ACFU0X_11585</name>
</gene>
<sequence>MTAPLALTRMLLALSPAGRARELPLAAVPARHTGPAADAPSPA</sequence>
<reference evidence="1 2" key="1">
    <citation type="submission" date="2024-09" db="EMBL/GenBank/DDBJ databases">
        <title>The Natural Products Discovery Center: Release of the First 8490 Sequenced Strains for Exploring Actinobacteria Biosynthetic Diversity.</title>
        <authorList>
            <person name="Kalkreuter E."/>
            <person name="Kautsar S.A."/>
            <person name="Yang D."/>
            <person name="Bader C.D."/>
            <person name="Teijaro C.N."/>
            <person name="Fluegel L."/>
            <person name="Davis C.M."/>
            <person name="Simpson J.R."/>
            <person name="Lauterbach L."/>
            <person name="Steele A.D."/>
            <person name="Gui C."/>
            <person name="Meng S."/>
            <person name="Li G."/>
            <person name="Viehrig K."/>
            <person name="Ye F."/>
            <person name="Su P."/>
            <person name="Kiefer A.F."/>
            <person name="Nichols A."/>
            <person name="Cepeda A.J."/>
            <person name="Yan W."/>
            <person name="Fan B."/>
            <person name="Jiang Y."/>
            <person name="Adhikari A."/>
            <person name="Zheng C.-J."/>
            <person name="Schuster L."/>
            <person name="Cowan T.M."/>
            <person name="Smanski M.J."/>
            <person name="Chevrette M.G."/>
            <person name="De Carvalho L.P.S."/>
            <person name="Shen B."/>
        </authorList>
    </citation>
    <scope>NUCLEOTIDE SEQUENCE [LARGE SCALE GENOMIC DNA]</scope>
    <source>
        <strain evidence="1 2">NPDC057399</strain>
    </source>
</reference>
<protein>
    <submittedName>
        <fullName evidence="1">Uncharacterized protein</fullName>
    </submittedName>
</protein>
<comment type="caution">
    <text evidence="1">The sequence shown here is derived from an EMBL/GenBank/DDBJ whole genome shotgun (WGS) entry which is preliminary data.</text>
</comment>
<evidence type="ECO:0000313" key="2">
    <source>
        <dbReference type="Proteomes" id="UP001600650"/>
    </source>
</evidence>
<dbReference type="EMBL" id="JBHVBU010000024">
    <property type="protein sequence ID" value="MFE7963679.1"/>
    <property type="molecule type" value="Genomic_DNA"/>
</dbReference>